<dbReference type="AlphaFoldDB" id="A0A2K9E899"/>
<dbReference type="Pfam" id="PF04245">
    <property type="entry name" value="NA37"/>
    <property type="match status" value="1"/>
</dbReference>
<dbReference type="Proteomes" id="UP000233534">
    <property type="component" value="Chromosome"/>
</dbReference>
<evidence type="ECO:0000313" key="3">
    <source>
        <dbReference type="Proteomes" id="UP000233534"/>
    </source>
</evidence>
<dbReference type="RefSeq" id="WP_101303348.1">
    <property type="nucleotide sequence ID" value="NZ_CP025197.1"/>
</dbReference>
<sequence>MSDGIIIKRAVLHVLDSEASMPVISKGELEITEELSNYISKHIHKIIDDPNTKKAKFIEDDNPIYIMVESLNEDNFLSMTSNMANILFAFMQKNIDIPPADLLCCIFEEEEKEHLAILKLNYKSAFTHWVNNCEDGNINTIISYKTLLPPESQRVEECALIDLSDYSLRIIEKKYEINGEKEFYFSKYFLKCKSDLSVNEKLKILDKVTKDINKKYFDDDFEKTMEIKKAFCESLEENERIDIEDIAQKVYDRNLEIKNEYMEEISKSGLYEKEIVVPERLVEKKFSMQKIKTDSGIELKFPLEFLNRTDKIEFINNPDGTVSILIKNVGKIVTGR</sequence>
<accession>A0A2K9E899</accession>
<keyword evidence="3" id="KW-1185">Reference proteome</keyword>
<protein>
    <submittedName>
        <fullName evidence="1 2">Nucleoid-associated bacterial protein</fullName>
    </submittedName>
</protein>
<dbReference type="OrthoDB" id="3171075at2"/>
<name>A0A2K9E899_9FIRM</name>
<reference evidence="1 3" key="1">
    <citation type="submission" date="2017-12" db="EMBL/GenBank/DDBJ databases">
        <title>Complete genome sequence of Herbivorax saccincola GGR1, a novel Cellulosome-producing hydrolytic bacterium in a thermophilic biogas plant, established by Illumina and Nanopore MinION sequencing.</title>
        <authorList>
            <person name="Pechtl A."/>
            <person name="Ruckert C."/>
            <person name="Koeck D.E."/>
            <person name="Maus I."/>
            <person name="Winkler A."/>
            <person name="Kalinowski J."/>
            <person name="Puhler A."/>
            <person name="Schwarz W.W."/>
            <person name="Zverlov V.V."/>
            <person name="Schluter A."/>
            <person name="Liebl W."/>
        </authorList>
    </citation>
    <scope>NUCLEOTIDE SEQUENCE [LARGE SCALE GENOMIC DNA]</scope>
    <source>
        <strain evidence="1">GGR1</strain>
        <strain evidence="3">SR1</strain>
    </source>
</reference>
<evidence type="ECO:0000313" key="1">
    <source>
        <dbReference type="EMBL" id="AUG58718.1"/>
    </source>
</evidence>
<reference evidence="2 4" key="2">
    <citation type="journal article" date="2018" name="Syst. Appl. Microbiol.">
        <title>Characterization and high-quality draft genome sequence of Herbivorax saccincola A7, an anaerobic, alkaliphilic, thermophilic, cellulolytic, and xylanolytic bacterium.</title>
        <authorList>
            <person name="Aikawa S."/>
            <person name="Baramee S."/>
            <person name="Sermsathanaswadi J."/>
            <person name="Thianheng P."/>
            <person name="Tachaapaikoon C."/>
            <person name="Shikata A."/>
            <person name="Waeonukul R."/>
            <person name="Pason P."/>
            <person name="Ratanakhanokchai K."/>
            <person name="Kosugi A."/>
        </authorList>
    </citation>
    <scope>NUCLEOTIDE SEQUENCE [LARGE SCALE GENOMIC DNA]</scope>
    <source>
        <strain evidence="2 4">A7</strain>
    </source>
</reference>
<dbReference type="GO" id="GO:0009295">
    <property type="term" value="C:nucleoid"/>
    <property type="evidence" value="ECO:0007669"/>
    <property type="project" value="InterPro"/>
</dbReference>
<dbReference type="KEGG" id="hsc:HVS_14285"/>
<evidence type="ECO:0000313" key="4">
    <source>
        <dbReference type="Proteomes" id="UP000239720"/>
    </source>
</evidence>
<organism evidence="1 3">
    <name type="scientific">Acetivibrio saccincola</name>
    <dbReference type="NCBI Taxonomy" id="1677857"/>
    <lineage>
        <taxon>Bacteria</taxon>
        <taxon>Bacillati</taxon>
        <taxon>Bacillota</taxon>
        <taxon>Clostridia</taxon>
        <taxon>Eubacteriales</taxon>
        <taxon>Oscillospiraceae</taxon>
        <taxon>Acetivibrio</taxon>
    </lineage>
</organism>
<gene>
    <name evidence="2" type="ORF">B9R14_05045</name>
    <name evidence="1" type="ORF">HVS_14285</name>
</gene>
<evidence type="ECO:0000313" key="2">
    <source>
        <dbReference type="EMBL" id="PQQ66180.1"/>
    </source>
</evidence>
<dbReference type="EMBL" id="CP025197">
    <property type="protein sequence ID" value="AUG58718.1"/>
    <property type="molecule type" value="Genomic_DNA"/>
</dbReference>
<dbReference type="Proteomes" id="UP000239720">
    <property type="component" value="Unassembled WGS sequence"/>
</dbReference>
<dbReference type="InterPro" id="IPR007358">
    <property type="entry name" value="Nucleoid_associated_NdpA"/>
</dbReference>
<dbReference type="EMBL" id="NEMB01000003">
    <property type="protein sequence ID" value="PQQ66180.1"/>
    <property type="molecule type" value="Genomic_DNA"/>
</dbReference>
<proteinExistence type="predicted"/>